<dbReference type="GO" id="GO:0004497">
    <property type="term" value="F:monooxygenase activity"/>
    <property type="evidence" value="ECO:0007669"/>
    <property type="project" value="InterPro"/>
</dbReference>
<dbReference type="InterPro" id="IPR036188">
    <property type="entry name" value="FAD/NAD-bd_sf"/>
</dbReference>
<gene>
    <name evidence="3" type="ORF">F9Y85_09295</name>
    <name evidence="4" type="ORF">R5H13_07675</name>
</gene>
<dbReference type="InterPro" id="IPR050816">
    <property type="entry name" value="Flavin-dep_Halogenase_NPB"/>
</dbReference>
<feature type="binding site" evidence="2">
    <location>
        <position position="77"/>
    </location>
    <ligand>
        <name>7-chloro-L-tryptophan</name>
        <dbReference type="ChEBI" id="CHEBI:58713"/>
    </ligand>
</feature>
<dbReference type="RefSeq" id="WP_193521816.1">
    <property type="nucleotide sequence ID" value="NZ_CBCSDF010000001.1"/>
</dbReference>
<dbReference type="Proteomes" id="UP000646877">
    <property type="component" value="Unassembled WGS sequence"/>
</dbReference>
<dbReference type="InterPro" id="IPR033856">
    <property type="entry name" value="Trp_halogen"/>
</dbReference>
<keyword evidence="2" id="KW-0285">Flavoprotein</keyword>
<dbReference type="Pfam" id="PF04820">
    <property type="entry name" value="Trp_halogenase"/>
    <property type="match status" value="1"/>
</dbReference>
<sequence>MKNQKIVILGGGTAGWMAANMMAKSWADKAIEITVVESSSIGTIGVGEGSTPQFKGFMDYLGISEAEWMPACNATYKNGIRFIDWSTKPGFSSYFHPFPAQPDDYSAPAFFHNSFVRRKAIDVEGHPDHFFLATHLADLNKSPIAAESFPFEINYGYHFDSALLGQLLARKAAEFNVKHIDATITDVRKHLDGDIAALITSDGTEVAGDIFIDCSGFKSLLLQHTLGVGFESFESNLFNDAAVVIPTKQLDTIRSETQSVARQFGWSWHIPLTNRIGNGYVYSQRYCDADQAETELRAALGLLDSEVEARHIKMKVGQVKAHWSKNCIAIGLSQGFIEPLEATALHIVQETVQSFIECYQDADFTDGNRDKHNRALSERYQAIRDYIVAHYRVNSRTDTNYWLDNANNNHLSRSLYQILQTWVSGNNLSDELVRQNVEQYYPSVSWHCLLAGYGIYPEQAQLKSGNALANQHNIEKVNDFIRRCGLNFKDHRMELESFVANVHK</sequence>
<reference evidence="4 6" key="2">
    <citation type="submission" date="2023-10" db="EMBL/GenBank/DDBJ databases">
        <title>To unveil natural product biosynthetic capacity in Pseudoalteromonas.</title>
        <authorList>
            <person name="Wang J."/>
        </authorList>
    </citation>
    <scope>NUCLEOTIDE SEQUENCE [LARGE SCALE GENOMIC DNA]</scope>
    <source>
        <strain evidence="4 6">DSM 15914</strain>
    </source>
</reference>
<dbReference type="Gene3D" id="3.50.50.60">
    <property type="entry name" value="FAD/NAD(P)-binding domain"/>
    <property type="match status" value="1"/>
</dbReference>
<dbReference type="AlphaFoldDB" id="A0A8I2H7C6"/>
<evidence type="ECO:0000313" key="3">
    <source>
        <dbReference type="EMBL" id="NLR21511.1"/>
    </source>
</evidence>
<feature type="binding site" evidence="2">
    <location>
        <begin position="11"/>
        <end position="14"/>
    </location>
    <ligand>
        <name>FAD</name>
        <dbReference type="ChEBI" id="CHEBI:57692"/>
    </ligand>
</feature>
<proteinExistence type="predicted"/>
<dbReference type="SUPFAM" id="SSF51905">
    <property type="entry name" value="FAD/NAD(P)-binding domain"/>
    <property type="match status" value="1"/>
</dbReference>
<dbReference type="InterPro" id="IPR006905">
    <property type="entry name" value="Flavin_halogenase"/>
</dbReference>
<dbReference type="EMBL" id="WEIA01000004">
    <property type="protein sequence ID" value="NLR21511.1"/>
    <property type="molecule type" value="Genomic_DNA"/>
</dbReference>
<accession>A0A8I2H7C6</accession>
<dbReference type="EMBL" id="CP137578">
    <property type="protein sequence ID" value="WOX30128.1"/>
    <property type="molecule type" value="Genomic_DNA"/>
</dbReference>
<dbReference type="Proteomes" id="UP001304419">
    <property type="component" value="Chromosome 1"/>
</dbReference>
<dbReference type="PIRSF" id="PIRSF011396">
    <property type="entry name" value="Trp_halogenase"/>
    <property type="match status" value="1"/>
</dbReference>
<evidence type="ECO:0000256" key="2">
    <source>
        <dbReference type="PIRSR" id="PIRSR011396-2"/>
    </source>
</evidence>
<evidence type="ECO:0000313" key="4">
    <source>
        <dbReference type="EMBL" id="WOX30128.1"/>
    </source>
</evidence>
<evidence type="ECO:0000313" key="6">
    <source>
        <dbReference type="Proteomes" id="UP001304419"/>
    </source>
</evidence>
<name>A0A8I2H7C6_9GAMM</name>
<reference evidence="3" key="1">
    <citation type="submission" date="2019-10" db="EMBL/GenBank/DDBJ databases">
        <authorList>
            <person name="Paulsen S."/>
        </authorList>
    </citation>
    <scope>NUCLEOTIDE SEQUENCE</scope>
    <source>
        <strain evidence="3">LMG 19692</strain>
    </source>
</reference>
<evidence type="ECO:0000313" key="5">
    <source>
        <dbReference type="Proteomes" id="UP000646877"/>
    </source>
</evidence>
<keyword evidence="2" id="KW-0547">Nucleotide-binding</keyword>
<feature type="active site" evidence="1">
    <location>
        <position position="77"/>
    </location>
</feature>
<feature type="binding site" evidence="2">
    <location>
        <position position="332"/>
    </location>
    <ligand>
        <name>FAD</name>
        <dbReference type="ChEBI" id="CHEBI:57692"/>
    </ligand>
</feature>
<keyword evidence="2" id="KW-0274">FAD</keyword>
<organism evidence="3 5">
    <name type="scientific">Pseudoalteromonas maricaloris</name>
    <dbReference type="NCBI Taxonomy" id="184924"/>
    <lineage>
        <taxon>Bacteria</taxon>
        <taxon>Pseudomonadati</taxon>
        <taxon>Pseudomonadota</taxon>
        <taxon>Gammaproteobacteria</taxon>
        <taxon>Alteromonadales</taxon>
        <taxon>Pseudoalteromonadaceae</taxon>
        <taxon>Pseudoalteromonas</taxon>
    </lineage>
</organism>
<dbReference type="PANTHER" id="PTHR43747">
    <property type="entry name" value="FAD-BINDING PROTEIN"/>
    <property type="match status" value="1"/>
</dbReference>
<protein>
    <submittedName>
        <fullName evidence="3">Tryptophan 7-halogenase</fullName>
    </submittedName>
    <submittedName>
        <fullName evidence="4">Tryptophan halogenase family protein</fullName>
    </submittedName>
</protein>
<dbReference type="GO" id="GO:0000166">
    <property type="term" value="F:nucleotide binding"/>
    <property type="evidence" value="ECO:0007669"/>
    <property type="project" value="UniProtKB-KW"/>
</dbReference>
<feature type="binding site" evidence="2">
    <location>
        <position position="341"/>
    </location>
    <ligand>
        <name>L-tryptophan</name>
        <dbReference type="ChEBI" id="CHEBI:57912"/>
    </ligand>
</feature>
<keyword evidence="6" id="KW-1185">Reference proteome</keyword>
<evidence type="ECO:0000256" key="1">
    <source>
        <dbReference type="PIRSR" id="PIRSR011396-1"/>
    </source>
</evidence>
<dbReference type="GeneID" id="67501404"/>
<dbReference type="PANTHER" id="PTHR43747:SF4">
    <property type="entry name" value="FLAVIN-DEPENDENT TRYPTOPHAN HALOGENASE"/>
    <property type="match status" value="1"/>
</dbReference>